<dbReference type="Proteomes" id="UP001152622">
    <property type="component" value="Chromosome 3"/>
</dbReference>
<feature type="compositionally biased region" description="Acidic residues" evidence="3">
    <location>
        <begin position="224"/>
        <end position="233"/>
    </location>
</feature>
<keyword evidence="1" id="KW-0677">Repeat</keyword>
<feature type="region of interest" description="Disordered" evidence="3">
    <location>
        <begin position="78"/>
        <end position="241"/>
    </location>
</feature>
<dbReference type="OrthoDB" id="539213at2759"/>
<feature type="compositionally biased region" description="Polar residues" evidence="3">
    <location>
        <begin position="86"/>
        <end position="96"/>
    </location>
</feature>
<comment type="caution">
    <text evidence="5">The sequence shown here is derived from an EMBL/GenBank/DDBJ whole genome shotgun (WGS) entry which is preliminary data.</text>
</comment>
<feature type="compositionally biased region" description="Basic and acidic residues" evidence="3">
    <location>
        <begin position="209"/>
        <end position="223"/>
    </location>
</feature>
<evidence type="ECO:0000313" key="6">
    <source>
        <dbReference type="Proteomes" id="UP001152622"/>
    </source>
</evidence>
<gene>
    <name evidence="5" type="ORF">SKAU_G00098620</name>
</gene>
<evidence type="ECO:0000256" key="3">
    <source>
        <dbReference type="SAM" id="MobiDB-lite"/>
    </source>
</evidence>
<dbReference type="EMBL" id="JAINUF010000003">
    <property type="protein sequence ID" value="KAJ8369834.1"/>
    <property type="molecule type" value="Genomic_DNA"/>
</dbReference>
<evidence type="ECO:0000259" key="4">
    <source>
        <dbReference type="Pfam" id="PF25877"/>
    </source>
</evidence>
<reference evidence="5" key="1">
    <citation type="journal article" date="2023" name="Science">
        <title>Genome structures resolve the early diversification of teleost fishes.</title>
        <authorList>
            <person name="Parey E."/>
            <person name="Louis A."/>
            <person name="Montfort J."/>
            <person name="Bouchez O."/>
            <person name="Roques C."/>
            <person name="Iampietro C."/>
            <person name="Lluch J."/>
            <person name="Castinel A."/>
            <person name="Donnadieu C."/>
            <person name="Desvignes T."/>
            <person name="Floi Bucao C."/>
            <person name="Jouanno E."/>
            <person name="Wen M."/>
            <person name="Mejri S."/>
            <person name="Dirks R."/>
            <person name="Jansen H."/>
            <person name="Henkel C."/>
            <person name="Chen W.J."/>
            <person name="Zahm M."/>
            <person name="Cabau C."/>
            <person name="Klopp C."/>
            <person name="Thompson A.W."/>
            <person name="Robinson-Rechavi M."/>
            <person name="Braasch I."/>
            <person name="Lecointre G."/>
            <person name="Bobe J."/>
            <person name="Postlethwait J.H."/>
            <person name="Berthelot C."/>
            <person name="Roest Crollius H."/>
            <person name="Guiguen Y."/>
        </authorList>
    </citation>
    <scope>NUCLEOTIDE SEQUENCE</scope>
    <source>
        <strain evidence="5">WJC10195</strain>
    </source>
</reference>
<dbReference type="PANTHER" id="PTHR14491:SF9">
    <property type="entry name" value="ANKYRIN REPEAT DOMAIN-CONTAINING PROTEIN SOWAHB-LIKE"/>
    <property type="match status" value="1"/>
</dbReference>
<feature type="domain" description="SOWAHA-C winged helix-turn-helix" evidence="4">
    <location>
        <begin position="3"/>
        <end position="88"/>
    </location>
</feature>
<keyword evidence="6" id="KW-1185">Reference proteome</keyword>
<dbReference type="PANTHER" id="PTHR14491">
    <property type="entry name" value="SOSONDOWAH, ISOFORM G"/>
    <property type="match status" value="1"/>
</dbReference>
<evidence type="ECO:0000313" key="5">
    <source>
        <dbReference type="EMBL" id="KAJ8369834.1"/>
    </source>
</evidence>
<dbReference type="Pfam" id="PF25877">
    <property type="entry name" value="WHD_SOWAH"/>
    <property type="match status" value="1"/>
</dbReference>
<sequence>MGDVSEESLLDYIFKAGGRVKNADLLKTYKHFITHNDQQLRAKYREEFKLIIDRIAVVKSENGEKYLVLKKKYKQQMQEREAGRAASSQRHGQRQASPPRPIDMVQREGGEARSYGRAQDDPQSSGPEEVLRLLTSGSTGRGEETKAALLSDQGPIITITECPDNEGLEEGQRTEEVEEQFSPAGSEEILPPEPEELREPQTEDATIPTDREDQADGDSKSELEQDLDQEEEGTGSIGSNSVALDPLEKEWMHSAACGRLAHLSQLLKQEPSLAYKKDFTSGVSDIHVTSTCITPPIISGQDCSYYTAC</sequence>
<accession>A0A9Q1FXS9</accession>
<dbReference type="AlphaFoldDB" id="A0A9Q1FXS9"/>
<proteinExistence type="predicted"/>
<dbReference type="InterPro" id="IPR058889">
    <property type="entry name" value="WHD_SOWAHA-C"/>
</dbReference>
<keyword evidence="2" id="KW-0040">ANK repeat</keyword>
<protein>
    <recommendedName>
        <fullName evidence="4">SOWAHA-C winged helix-turn-helix domain-containing protein</fullName>
    </recommendedName>
</protein>
<name>A0A9Q1FXS9_SYNKA</name>
<evidence type="ECO:0000256" key="2">
    <source>
        <dbReference type="ARBA" id="ARBA00023043"/>
    </source>
</evidence>
<evidence type="ECO:0000256" key="1">
    <source>
        <dbReference type="ARBA" id="ARBA00022737"/>
    </source>
</evidence>
<organism evidence="5 6">
    <name type="scientific">Synaphobranchus kaupii</name>
    <name type="common">Kaup's arrowtooth eel</name>
    <dbReference type="NCBI Taxonomy" id="118154"/>
    <lineage>
        <taxon>Eukaryota</taxon>
        <taxon>Metazoa</taxon>
        <taxon>Chordata</taxon>
        <taxon>Craniata</taxon>
        <taxon>Vertebrata</taxon>
        <taxon>Euteleostomi</taxon>
        <taxon>Actinopterygii</taxon>
        <taxon>Neopterygii</taxon>
        <taxon>Teleostei</taxon>
        <taxon>Anguilliformes</taxon>
        <taxon>Synaphobranchidae</taxon>
        <taxon>Synaphobranchus</taxon>
    </lineage>
</organism>